<feature type="transmembrane region" description="Helical" evidence="1">
    <location>
        <begin position="134"/>
        <end position="153"/>
    </location>
</feature>
<feature type="transmembrane region" description="Helical" evidence="1">
    <location>
        <begin position="227"/>
        <end position="244"/>
    </location>
</feature>
<feature type="transmembrane region" description="Helical" evidence="1">
    <location>
        <begin position="165"/>
        <end position="184"/>
    </location>
</feature>
<reference evidence="3" key="1">
    <citation type="journal article" date="2019" name="Int. J. Syst. Evol. Microbiol.">
        <title>The Global Catalogue of Microorganisms (GCM) 10K type strain sequencing project: providing services to taxonomists for standard genome sequencing and annotation.</title>
        <authorList>
            <consortium name="The Broad Institute Genomics Platform"/>
            <consortium name="The Broad Institute Genome Sequencing Center for Infectious Disease"/>
            <person name="Wu L."/>
            <person name="Ma J."/>
        </authorList>
    </citation>
    <scope>NUCLEOTIDE SEQUENCE [LARGE SCALE GENOMIC DNA]</scope>
    <source>
        <strain evidence="3">NBRC 102520</strain>
    </source>
</reference>
<protein>
    <recommendedName>
        <fullName evidence="4">O-antigen ligase domain-containing protein</fullName>
    </recommendedName>
</protein>
<evidence type="ECO:0000313" key="2">
    <source>
        <dbReference type="EMBL" id="GLR88539.1"/>
    </source>
</evidence>
<keyword evidence="1" id="KW-0472">Membrane</keyword>
<feature type="transmembrane region" description="Helical" evidence="1">
    <location>
        <begin position="339"/>
        <end position="357"/>
    </location>
</feature>
<feature type="transmembrane region" description="Helical" evidence="1">
    <location>
        <begin position="25"/>
        <end position="47"/>
    </location>
</feature>
<proteinExistence type="predicted"/>
<feature type="transmembrane region" description="Helical" evidence="1">
    <location>
        <begin position="109"/>
        <end position="127"/>
    </location>
</feature>
<feature type="transmembrane region" description="Helical" evidence="1">
    <location>
        <begin position="54"/>
        <end position="74"/>
    </location>
</feature>
<feature type="transmembrane region" description="Helical" evidence="1">
    <location>
        <begin position="205"/>
        <end position="221"/>
    </location>
</feature>
<keyword evidence="1" id="KW-1133">Transmembrane helix</keyword>
<evidence type="ECO:0000313" key="3">
    <source>
        <dbReference type="Proteomes" id="UP001156905"/>
    </source>
</evidence>
<feature type="transmembrane region" description="Helical" evidence="1">
    <location>
        <begin position="256"/>
        <end position="274"/>
    </location>
</feature>
<sequence>MLVALLATAPVAVIANDGYVQPAILPLIALTLAFAATFATSPEIALAKQTLKRFAVAILVPIVWMIVQIIPSPASSLTNPIWSSTAIALNAPSLSGHISIDPGATLHSLVWYLAVLAVIVSTVLVTKDRRRAELTLLILTAAATLVALAFLLGRADQLATTSGTAALMALLGALANGAVITMAVERHLNHSDAIFPVSAPRLLQMLLGVCGIAVSVGAIVALGQRQLLSLTGLGFALMLIVAVMRRLGLRPWPATILAVILIAATGAGLARSAASTDLLRLAESSTDESLAIAQRALSGSPWVGNGVGSFAEISRIYRDFGSSGPVMPPSTAVSVAIEWGRPALLVLAALALQLFLFNLRGAVGRGRDSFFASLAAAGVLCAVCASFVEPSLLTSGAQIVLAVMIGLGISQSTGRTSAA</sequence>
<dbReference type="EMBL" id="BSOW01000019">
    <property type="protein sequence ID" value="GLR88539.1"/>
    <property type="molecule type" value="Genomic_DNA"/>
</dbReference>
<gene>
    <name evidence="2" type="ORF">GCM10007857_52510</name>
</gene>
<feature type="transmembrane region" description="Helical" evidence="1">
    <location>
        <begin position="369"/>
        <end position="388"/>
    </location>
</feature>
<feature type="transmembrane region" description="Helical" evidence="1">
    <location>
        <begin position="394"/>
        <end position="410"/>
    </location>
</feature>
<name>A0ABQ6B279_9BRAD</name>
<evidence type="ECO:0000256" key="1">
    <source>
        <dbReference type="SAM" id="Phobius"/>
    </source>
</evidence>
<keyword evidence="3" id="KW-1185">Reference proteome</keyword>
<dbReference type="Proteomes" id="UP001156905">
    <property type="component" value="Unassembled WGS sequence"/>
</dbReference>
<evidence type="ECO:0008006" key="4">
    <source>
        <dbReference type="Google" id="ProtNLM"/>
    </source>
</evidence>
<keyword evidence="1" id="KW-0812">Transmembrane</keyword>
<comment type="caution">
    <text evidence="2">The sequence shown here is derived from an EMBL/GenBank/DDBJ whole genome shotgun (WGS) entry which is preliminary data.</text>
</comment>
<accession>A0ABQ6B279</accession>
<organism evidence="2 3">
    <name type="scientific">Bradyrhizobium iriomotense</name>
    <dbReference type="NCBI Taxonomy" id="441950"/>
    <lineage>
        <taxon>Bacteria</taxon>
        <taxon>Pseudomonadati</taxon>
        <taxon>Pseudomonadota</taxon>
        <taxon>Alphaproteobacteria</taxon>
        <taxon>Hyphomicrobiales</taxon>
        <taxon>Nitrobacteraceae</taxon>
        <taxon>Bradyrhizobium</taxon>
    </lineage>
</organism>